<dbReference type="Gene3D" id="1.10.150.430">
    <property type="entry name" value="DUF3349, helical bundle"/>
    <property type="match status" value="1"/>
</dbReference>
<dbReference type="InterPro" id="IPR021784">
    <property type="entry name" value="DUF3349"/>
</dbReference>
<dbReference type="RefSeq" id="WP_346090577.1">
    <property type="nucleotide sequence ID" value="NZ_BAABKS010000012.1"/>
</dbReference>
<comment type="caution">
    <text evidence="1">The sequence shown here is derived from an EMBL/GenBank/DDBJ whole genome shotgun (WGS) entry which is preliminary data.</text>
</comment>
<gene>
    <name evidence="1" type="ORF">ACFQ34_23935</name>
</gene>
<dbReference type="InterPro" id="IPR044918">
    <property type="entry name" value="DUF3349_helical"/>
</dbReference>
<name>A0ABW3VPT1_9PSEU</name>
<reference evidence="2" key="1">
    <citation type="journal article" date="2019" name="Int. J. Syst. Evol. Microbiol.">
        <title>The Global Catalogue of Microorganisms (GCM) 10K type strain sequencing project: providing services to taxonomists for standard genome sequencing and annotation.</title>
        <authorList>
            <consortium name="The Broad Institute Genomics Platform"/>
            <consortium name="The Broad Institute Genome Sequencing Center for Infectious Disease"/>
            <person name="Wu L."/>
            <person name="Ma J."/>
        </authorList>
    </citation>
    <scope>NUCLEOTIDE SEQUENCE [LARGE SCALE GENOMIC DNA]</scope>
    <source>
        <strain evidence="2">CCUG 49018</strain>
    </source>
</reference>
<dbReference type="EMBL" id="JBHTMB010000219">
    <property type="protein sequence ID" value="MFD1236351.1"/>
    <property type="molecule type" value="Genomic_DNA"/>
</dbReference>
<proteinExistence type="predicted"/>
<keyword evidence="2" id="KW-1185">Reference proteome</keyword>
<accession>A0ABW3VPT1</accession>
<dbReference type="Pfam" id="PF11829">
    <property type="entry name" value="DUF3349"/>
    <property type="match status" value="1"/>
</dbReference>
<evidence type="ECO:0000313" key="2">
    <source>
        <dbReference type="Proteomes" id="UP001597182"/>
    </source>
</evidence>
<dbReference type="Proteomes" id="UP001597182">
    <property type="component" value="Unassembled WGS sequence"/>
</dbReference>
<sequence>MPLPPFLQSIIDWVRAGYPEGLPQQDYLPLVALLGHQLTNADVTAVADHFAETGDAATADAIREACATISHAVPQDEDIARVRARLAAGGWPLAPIHP</sequence>
<protein>
    <submittedName>
        <fullName evidence="1">DUF3349 domain-containing protein</fullName>
    </submittedName>
</protein>
<evidence type="ECO:0000313" key="1">
    <source>
        <dbReference type="EMBL" id="MFD1236351.1"/>
    </source>
</evidence>
<organism evidence="1 2">
    <name type="scientific">Pseudonocardia benzenivorans</name>
    <dbReference type="NCBI Taxonomy" id="228005"/>
    <lineage>
        <taxon>Bacteria</taxon>
        <taxon>Bacillati</taxon>
        <taxon>Actinomycetota</taxon>
        <taxon>Actinomycetes</taxon>
        <taxon>Pseudonocardiales</taxon>
        <taxon>Pseudonocardiaceae</taxon>
        <taxon>Pseudonocardia</taxon>
    </lineage>
</organism>